<evidence type="ECO:0000313" key="2">
    <source>
        <dbReference type="EMBL" id="NSF73855.1"/>
    </source>
</evidence>
<feature type="transmembrane region" description="Helical" evidence="1">
    <location>
        <begin position="12"/>
        <end position="37"/>
    </location>
</feature>
<reference evidence="2 3" key="1">
    <citation type="journal article" date="2020" name="Cell Host Microbe">
        <title>Functional and Genomic Variation between Human-Derived Isolates of Lachnospiraceae Reveals Inter- and Intra-Species Diversity.</title>
        <authorList>
            <person name="Sorbara M.T."/>
            <person name="Littmann E.R."/>
            <person name="Fontana E."/>
            <person name="Moody T.U."/>
            <person name="Kohout C.E."/>
            <person name="Gjonbalaj M."/>
            <person name="Eaton V."/>
            <person name="Seok R."/>
            <person name="Leiner I.M."/>
            <person name="Pamer E.G."/>
        </authorList>
    </citation>
    <scope>NUCLEOTIDE SEQUENCE [LARGE SCALE GENOMIC DNA]</scope>
    <source>
        <strain evidence="2 3">MSK.20.11</strain>
    </source>
</reference>
<dbReference type="Pfam" id="PF07963">
    <property type="entry name" value="N_methyl"/>
    <property type="match status" value="1"/>
</dbReference>
<sequence length="559" mass="63274">MDRKKLHKDNTGMTLLEVIVAVSIFSITAIVLLQSFVTSSRINKKSNTYLEATTVAQNIMEEIKAKKFEQVALAFNYPLDMNGNSRIEFLNTQKDKIKNGTLGIREVLPGQDANAQTVYNDVMKYREGIDESKVTASVISTDGGKTYKFNPRKSGENASKYYFELSNVTNNYETFDALIQFDGSSSSGYKNGNNNSAEKEKNDYLSPNIANLDTKSNILFIVPKDKYLKEISAENGLLDKQYNVAHHEWEEDLKKYCGSPGSEGYDAKLNEFQNSPNYKEPQKLNAEDVFNSAKKTLRVILDYTEDTGEVKITFKYTINAHDYVSKDNSKYGRMDLCACGGNPDKENSDPMKEDAYFCTINVEKEYNQDVDNELKNIYIFYYPNYYSTNATKPLDEIIFENTDNYPVNLYISKQQDEKETDKTALAEKENKYHVSVIVKESPSKIGNSNWNTNTSLYKSKTKLRTNLDKNISSKFDTLDRPNIIQMKLEYIAVNASGANERSPITGKGAKKILDYNGLDDKENKDRIYTVKVGVYKAGAAAKNFPDDELIVTLDGAEEN</sequence>
<comment type="caution">
    <text evidence="2">The sequence shown here is derived from an EMBL/GenBank/DDBJ whole genome shotgun (WGS) entry which is preliminary data.</text>
</comment>
<dbReference type="RefSeq" id="WP_173743373.1">
    <property type="nucleotide sequence ID" value="NZ_JAAIPF010000017.1"/>
</dbReference>
<proteinExistence type="predicted"/>
<name>A0ABX2GQB0_9FIRM</name>
<keyword evidence="3" id="KW-1185">Reference proteome</keyword>
<gene>
    <name evidence="2" type="ORF">G4952_08520</name>
</gene>
<accession>A0ABX2GQB0</accession>
<dbReference type="InterPro" id="IPR012902">
    <property type="entry name" value="N_methyl_site"/>
</dbReference>
<keyword evidence="1" id="KW-1133">Transmembrane helix</keyword>
<keyword evidence="1" id="KW-0472">Membrane</keyword>
<evidence type="ECO:0000256" key="1">
    <source>
        <dbReference type="SAM" id="Phobius"/>
    </source>
</evidence>
<dbReference type="EMBL" id="JAAIPF010000017">
    <property type="protein sequence ID" value="NSF73855.1"/>
    <property type="molecule type" value="Genomic_DNA"/>
</dbReference>
<dbReference type="Proteomes" id="UP000822152">
    <property type="component" value="Unassembled WGS sequence"/>
</dbReference>
<organism evidence="2 3">
    <name type="scientific">Blautia wexlerae</name>
    <dbReference type="NCBI Taxonomy" id="418240"/>
    <lineage>
        <taxon>Bacteria</taxon>
        <taxon>Bacillati</taxon>
        <taxon>Bacillota</taxon>
        <taxon>Clostridia</taxon>
        <taxon>Lachnospirales</taxon>
        <taxon>Lachnospiraceae</taxon>
        <taxon>Blautia</taxon>
    </lineage>
</organism>
<dbReference type="PROSITE" id="PS00409">
    <property type="entry name" value="PROKAR_NTER_METHYL"/>
    <property type="match status" value="1"/>
</dbReference>
<protein>
    <submittedName>
        <fullName evidence="2">Type II secretion system protein</fullName>
    </submittedName>
</protein>
<dbReference type="NCBIfam" id="TIGR02532">
    <property type="entry name" value="IV_pilin_GFxxxE"/>
    <property type="match status" value="1"/>
</dbReference>
<evidence type="ECO:0000313" key="3">
    <source>
        <dbReference type="Proteomes" id="UP000822152"/>
    </source>
</evidence>
<keyword evidence="1" id="KW-0812">Transmembrane</keyword>